<accession>A0A9P8ZUZ2</accession>
<evidence type="ECO:0000313" key="1">
    <source>
        <dbReference type="EMBL" id="KAH6652109.1"/>
    </source>
</evidence>
<evidence type="ECO:0000313" key="2">
    <source>
        <dbReference type="Proteomes" id="UP000758603"/>
    </source>
</evidence>
<dbReference type="EMBL" id="JAGPXC010000006">
    <property type="protein sequence ID" value="KAH6652109.1"/>
    <property type="molecule type" value="Genomic_DNA"/>
</dbReference>
<protein>
    <submittedName>
        <fullName evidence="1">HAD superfamily phosphatase</fullName>
    </submittedName>
</protein>
<sequence length="216" mass="24080">MNLNLSGFFNVFKLLAKPSLCLPHATVSQFSELPFPLEKVFETPGQGNKVQIKAVVLDKDDCFAYPETNLVHPPYAERFRQLRKEFPGQRLLIVSNTAGATSYDRDGKLATELESVTGVTVLSHTVKKPGCKDEIMAHFQKHPEVGLTHPSQVVVIGDRLMTDMMLANTMGSRGIWIKDGVAPLTEKSIFTRFEYRMASFLLARGLKAPEPISPFE</sequence>
<dbReference type="GO" id="GO:0008962">
    <property type="term" value="F:phosphatidylglycerophosphatase activity"/>
    <property type="evidence" value="ECO:0007669"/>
    <property type="project" value="InterPro"/>
</dbReference>
<dbReference type="InterPro" id="IPR036412">
    <property type="entry name" value="HAD-like_sf"/>
</dbReference>
<organism evidence="1 2">
    <name type="scientific">Truncatella angustata</name>
    <dbReference type="NCBI Taxonomy" id="152316"/>
    <lineage>
        <taxon>Eukaryota</taxon>
        <taxon>Fungi</taxon>
        <taxon>Dikarya</taxon>
        <taxon>Ascomycota</taxon>
        <taxon>Pezizomycotina</taxon>
        <taxon>Sordariomycetes</taxon>
        <taxon>Xylariomycetidae</taxon>
        <taxon>Amphisphaeriales</taxon>
        <taxon>Sporocadaceae</taxon>
        <taxon>Truncatella</taxon>
    </lineage>
</organism>
<gene>
    <name evidence="1" type="ORF">BKA67DRAFT_573046</name>
</gene>
<dbReference type="NCBIfam" id="TIGR01668">
    <property type="entry name" value="YqeG_hyp_ppase"/>
    <property type="match status" value="1"/>
</dbReference>
<dbReference type="GO" id="GO:0005739">
    <property type="term" value="C:mitochondrion"/>
    <property type="evidence" value="ECO:0007669"/>
    <property type="project" value="TreeGrafter"/>
</dbReference>
<proteinExistence type="predicted"/>
<dbReference type="PANTHER" id="PTHR19288:SF25">
    <property type="entry name" value="PHOSPHATIDYLGLYCEROPHOSPHATASE GEP4, MITOCHONDRIAL"/>
    <property type="match status" value="1"/>
</dbReference>
<dbReference type="Pfam" id="PF09419">
    <property type="entry name" value="PGP_phosphatase"/>
    <property type="match status" value="1"/>
</dbReference>
<dbReference type="GO" id="GO:0032049">
    <property type="term" value="P:cardiolipin biosynthetic process"/>
    <property type="evidence" value="ECO:0007669"/>
    <property type="project" value="TreeGrafter"/>
</dbReference>
<keyword evidence="2" id="KW-1185">Reference proteome</keyword>
<dbReference type="RefSeq" id="XP_045956387.1">
    <property type="nucleotide sequence ID" value="XM_046103323.1"/>
</dbReference>
<comment type="caution">
    <text evidence="1">The sequence shown here is derived from an EMBL/GenBank/DDBJ whole genome shotgun (WGS) entry which is preliminary data.</text>
</comment>
<dbReference type="AlphaFoldDB" id="A0A9P8ZUZ2"/>
<dbReference type="OrthoDB" id="198652at2759"/>
<dbReference type="PANTHER" id="PTHR19288">
    <property type="entry name" value="4-NITROPHENYLPHOSPHATASE-RELATED"/>
    <property type="match status" value="1"/>
</dbReference>
<dbReference type="InterPro" id="IPR010021">
    <property type="entry name" value="PGPP1/Gep4"/>
</dbReference>
<dbReference type="InterPro" id="IPR023214">
    <property type="entry name" value="HAD_sf"/>
</dbReference>
<dbReference type="SUPFAM" id="SSF56784">
    <property type="entry name" value="HAD-like"/>
    <property type="match status" value="1"/>
</dbReference>
<dbReference type="Proteomes" id="UP000758603">
    <property type="component" value="Unassembled WGS sequence"/>
</dbReference>
<dbReference type="InterPro" id="IPR027706">
    <property type="entry name" value="PGP_Pase"/>
</dbReference>
<name>A0A9P8ZUZ2_9PEZI</name>
<dbReference type="FunFam" id="3.40.50.1000:FF:000165">
    <property type="entry name" value="HAD superfamily phosphatase"/>
    <property type="match status" value="1"/>
</dbReference>
<dbReference type="GeneID" id="70132215"/>
<dbReference type="Gene3D" id="3.40.50.1000">
    <property type="entry name" value="HAD superfamily/HAD-like"/>
    <property type="match status" value="1"/>
</dbReference>
<reference evidence="1" key="1">
    <citation type="journal article" date="2021" name="Nat. Commun.">
        <title>Genetic determinants of endophytism in the Arabidopsis root mycobiome.</title>
        <authorList>
            <person name="Mesny F."/>
            <person name="Miyauchi S."/>
            <person name="Thiergart T."/>
            <person name="Pickel B."/>
            <person name="Atanasova L."/>
            <person name="Karlsson M."/>
            <person name="Huettel B."/>
            <person name="Barry K.W."/>
            <person name="Haridas S."/>
            <person name="Chen C."/>
            <person name="Bauer D."/>
            <person name="Andreopoulos W."/>
            <person name="Pangilinan J."/>
            <person name="LaButti K."/>
            <person name="Riley R."/>
            <person name="Lipzen A."/>
            <person name="Clum A."/>
            <person name="Drula E."/>
            <person name="Henrissat B."/>
            <person name="Kohler A."/>
            <person name="Grigoriev I.V."/>
            <person name="Martin F.M."/>
            <person name="Hacquard S."/>
        </authorList>
    </citation>
    <scope>NUCLEOTIDE SEQUENCE</scope>
    <source>
        <strain evidence="1">MPI-SDFR-AT-0073</strain>
    </source>
</reference>